<reference evidence="1 2" key="1">
    <citation type="submission" date="2024-04" db="EMBL/GenBank/DDBJ databases">
        <title>Genome sequencing and metabolic network reconstruction of aminoacids and betaine degradation by Anoxynatronum sibiricum.</title>
        <authorList>
            <person name="Detkova E.N."/>
            <person name="Boltjanskaja Y.V."/>
            <person name="Mardanov A.V."/>
            <person name="Kevbrin V."/>
        </authorList>
    </citation>
    <scope>NUCLEOTIDE SEQUENCE [LARGE SCALE GENOMIC DNA]</scope>
    <source>
        <strain evidence="1 2">Z-7981</strain>
    </source>
</reference>
<dbReference type="EMBL" id="JBCITM010000021">
    <property type="protein sequence ID" value="MEN1761766.1"/>
    <property type="molecule type" value="Genomic_DNA"/>
</dbReference>
<dbReference type="Proteomes" id="UP001407405">
    <property type="component" value="Unassembled WGS sequence"/>
</dbReference>
<gene>
    <name evidence="1" type="ORF">AAIG11_14865</name>
</gene>
<comment type="caution">
    <text evidence="1">The sequence shown here is derived from an EMBL/GenBank/DDBJ whole genome shotgun (WGS) entry which is preliminary data.</text>
</comment>
<keyword evidence="2" id="KW-1185">Reference proteome</keyword>
<sequence>MTSIRCSQSCNWVAREDNIVDFPNMVELAEAHGIQGLVILETKPDATMALQAPVSRENLLHLAAFLKAHRRKPGVIPLIVEPCISPLRAEMGKAFL</sequence>
<proteinExistence type="predicted"/>
<name>A0ABU9VX81_9CLOT</name>
<evidence type="ECO:0000313" key="1">
    <source>
        <dbReference type="EMBL" id="MEN1761766.1"/>
    </source>
</evidence>
<protein>
    <submittedName>
        <fullName evidence="1">Uncharacterized protein</fullName>
    </submittedName>
</protein>
<accession>A0ABU9VX81</accession>
<evidence type="ECO:0000313" key="2">
    <source>
        <dbReference type="Proteomes" id="UP001407405"/>
    </source>
</evidence>
<organism evidence="1 2">
    <name type="scientific">Anoxynatronum sibiricum</name>
    <dbReference type="NCBI Taxonomy" id="210623"/>
    <lineage>
        <taxon>Bacteria</taxon>
        <taxon>Bacillati</taxon>
        <taxon>Bacillota</taxon>
        <taxon>Clostridia</taxon>
        <taxon>Eubacteriales</taxon>
        <taxon>Clostridiaceae</taxon>
        <taxon>Anoxynatronum</taxon>
    </lineage>
</organism>